<feature type="transmembrane region" description="Helical" evidence="1">
    <location>
        <begin position="58"/>
        <end position="83"/>
    </location>
</feature>
<accession>A0A8K1CMK6</accession>
<evidence type="ECO:0000256" key="1">
    <source>
        <dbReference type="SAM" id="Phobius"/>
    </source>
</evidence>
<evidence type="ECO:0000313" key="2">
    <source>
        <dbReference type="EMBL" id="TMW65375.1"/>
    </source>
</evidence>
<name>A0A8K1CMK6_PYTOL</name>
<dbReference type="AlphaFoldDB" id="A0A8K1CMK6"/>
<organism evidence="2 3">
    <name type="scientific">Pythium oligandrum</name>
    <name type="common">Mycoparasitic fungus</name>
    <dbReference type="NCBI Taxonomy" id="41045"/>
    <lineage>
        <taxon>Eukaryota</taxon>
        <taxon>Sar</taxon>
        <taxon>Stramenopiles</taxon>
        <taxon>Oomycota</taxon>
        <taxon>Peronosporomycetes</taxon>
        <taxon>Pythiales</taxon>
        <taxon>Pythiaceae</taxon>
        <taxon>Pythium</taxon>
    </lineage>
</organism>
<dbReference type="Proteomes" id="UP000794436">
    <property type="component" value="Unassembled WGS sequence"/>
</dbReference>
<dbReference type="Gene3D" id="3.80.10.10">
    <property type="entry name" value="Ribonuclease Inhibitor"/>
    <property type="match status" value="1"/>
</dbReference>
<keyword evidence="3" id="KW-1185">Reference proteome</keyword>
<keyword evidence="1" id="KW-1133">Transmembrane helix</keyword>
<gene>
    <name evidence="2" type="ORF">Poli38472_008017</name>
</gene>
<keyword evidence="1" id="KW-0812">Transmembrane</keyword>
<proteinExistence type="predicted"/>
<feature type="transmembrane region" description="Helical" evidence="1">
    <location>
        <begin position="12"/>
        <end position="38"/>
    </location>
</feature>
<evidence type="ECO:0000313" key="3">
    <source>
        <dbReference type="Proteomes" id="UP000794436"/>
    </source>
</evidence>
<dbReference type="EMBL" id="SPLM01000037">
    <property type="protein sequence ID" value="TMW65375.1"/>
    <property type="molecule type" value="Genomic_DNA"/>
</dbReference>
<dbReference type="SUPFAM" id="SSF52058">
    <property type="entry name" value="L domain-like"/>
    <property type="match status" value="1"/>
</dbReference>
<keyword evidence="1" id="KW-0472">Membrane</keyword>
<protein>
    <submittedName>
        <fullName evidence="2">Uncharacterized protein</fullName>
    </submittedName>
</protein>
<sequence>MYVDVSPRGFRCTWFGLLALHGICITYYIILARLYVRLPSLMLAPYLEFFELDSMQHYYPLFAAMHALLAALHCLFAMSAVAASIRSRRLCFPTLKEFVRDRRLVHPDKKQGGRHTASALWSGRYDRVFGRQGFFGIEGKHFDTLFLIREIIETTLQTQQAHRLSQVAPRQSLNRCYVALLFINGWATFAIHVLAKRSTMGRRILVLACDAALDLMSSVVVPVTLMASYWRDYDPTVGGFGSDKWLNDEWFVNVSSEVQLILVTSWGDFASRFLFAIGLLQCVGNIKRILRVNSPQQTRQIVVNPSDPTPRAPTDKLLSSTLSITAISSQFRRTHWSIAIYTAFALASTVVLGLHLHAETLASPVECYMQTRPWGGTKPTCALILLDCHRSDIQGAEEEVAQRVSTLDPTQVVRLVIRHCPQLSVPSALQSLSSLGTIKMYNSSIVAWDEPAALTNPTHPKLRFLFMIRMRFPNGELPTGLTSSDFPKRLKDIKLCKTNLKTLPSDLDTKWNQGDGGYLFEISEFTAFPSVLLRMRPRELSFAMNQITQFPFEAASLSTLKIFNLGGNPITSLVLDSTRTLKVGPLIRFYMVGTNVSTLPSWLDGRLHAWIAHTFPLAPLHLYKTPFCNAVKKLVNGSTARLKDTQSTDYSFVMSAGSPDAASWNLQQLCIPQPVVFYPLAWEDAWHGLTQS</sequence>
<dbReference type="InterPro" id="IPR032675">
    <property type="entry name" value="LRR_dom_sf"/>
</dbReference>
<reference evidence="2" key="1">
    <citation type="submission" date="2019-03" db="EMBL/GenBank/DDBJ databases">
        <title>Long read genome sequence of the mycoparasitic Pythium oligandrum ATCC 38472 isolated from sugarbeet rhizosphere.</title>
        <authorList>
            <person name="Gaulin E."/>
        </authorList>
    </citation>
    <scope>NUCLEOTIDE SEQUENCE</scope>
    <source>
        <strain evidence="2">ATCC 38472_TT</strain>
    </source>
</reference>
<comment type="caution">
    <text evidence="2">The sequence shown here is derived from an EMBL/GenBank/DDBJ whole genome shotgun (WGS) entry which is preliminary data.</text>
</comment>